<dbReference type="Gramene" id="TraesPARA_EIv1.0_1849960.1">
    <property type="protein sequence ID" value="TraesPARA_EIv1.0_1849960.1.CDS1"/>
    <property type="gene ID" value="TraesPARA_EIv1.0_1849960"/>
</dbReference>
<name>A0A3B6MXK4_WHEAT</name>
<evidence type="ECO:0000313" key="2">
    <source>
        <dbReference type="EnsemblPlants" id="TraesCS5D02G377500.1.cds1"/>
    </source>
</evidence>
<feature type="domain" description="KIB1-4 beta-propeller" evidence="1">
    <location>
        <begin position="100"/>
        <end position="347"/>
    </location>
</feature>
<dbReference type="Gramene" id="TraesCS5D03G0847400.1">
    <property type="protein sequence ID" value="TraesCS5D03G0847400.1.CDS1"/>
    <property type="gene ID" value="TraesCS5D03G0847400"/>
</dbReference>
<accession>A0A3B6MXK4</accession>
<dbReference type="Gramene" id="TraesSTA5D03G03166860.1">
    <property type="protein sequence ID" value="TraesSTA5D03G03166860.1.CDS1"/>
    <property type="gene ID" value="TraesSTA5D03G03166860"/>
</dbReference>
<dbReference type="Gene3D" id="1.20.1280.50">
    <property type="match status" value="1"/>
</dbReference>
<reference evidence="2" key="1">
    <citation type="submission" date="2018-08" db="EMBL/GenBank/DDBJ databases">
        <authorList>
            <person name="Rossello M."/>
        </authorList>
    </citation>
    <scope>NUCLEOTIDE SEQUENCE [LARGE SCALE GENOMIC DNA]</scope>
    <source>
        <strain evidence="2">cv. Chinese Spring</strain>
    </source>
</reference>
<dbReference type="PANTHER" id="PTHR33110:SF56">
    <property type="entry name" value="DUF295 DOMAIN-CONTAINING PROTEIN"/>
    <property type="match status" value="1"/>
</dbReference>
<dbReference type="SUPFAM" id="SSF81383">
    <property type="entry name" value="F-box domain"/>
    <property type="match status" value="1"/>
</dbReference>
<dbReference type="PANTHER" id="PTHR33110">
    <property type="entry name" value="F-BOX/KELCH-REPEAT PROTEIN-RELATED"/>
    <property type="match status" value="1"/>
</dbReference>
<dbReference type="Gramene" id="TraesWEE_scaffold_048587_01G000100.1">
    <property type="protein sequence ID" value="TraesWEE_scaffold_048587_01G000100.1"/>
    <property type="gene ID" value="TraesWEE_scaffold_048587_01G000100"/>
</dbReference>
<dbReference type="Gramene" id="TraesCAD_scaffold_045249_01G000100.1">
    <property type="protein sequence ID" value="TraesCAD_scaffold_045249_01G000100.1"/>
    <property type="gene ID" value="TraesCAD_scaffold_045249_01G000100"/>
</dbReference>
<dbReference type="Gramene" id="TraesCS5D02G377500.1">
    <property type="protein sequence ID" value="TraesCS5D02G377500.1.cds1"/>
    <property type="gene ID" value="TraesCS5D02G377500"/>
</dbReference>
<dbReference type="Gramene" id="TraesMAC5D03G03174680.1">
    <property type="protein sequence ID" value="TraesMAC5D03G03174680.1.CDS1"/>
    <property type="gene ID" value="TraesMAC5D03G03174680"/>
</dbReference>
<dbReference type="Proteomes" id="UP000019116">
    <property type="component" value="Chromosome 5D"/>
</dbReference>
<dbReference type="Gramene" id="TraesRN5D0100890900.1">
    <property type="protein sequence ID" value="TraesRN5D0100890900.1"/>
    <property type="gene ID" value="TraesRN5D0100890900"/>
</dbReference>
<dbReference type="InterPro" id="IPR005174">
    <property type="entry name" value="KIB1-4_b-propeller"/>
</dbReference>
<dbReference type="Gramene" id="TraesLDM5D03G03180740.1">
    <property type="protein sequence ID" value="TraesLDM5D03G03180740.1.CDS1"/>
    <property type="gene ID" value="TraesLDM5D03G03180740"/>
</dbReference>
<dbReference type="OrthoDB" id="694843at2759"/>
<dbReference type="Gramene" id="TraesROB_scaffold_031386_01G000400.1">
    <property type="protein sequence ID" value="TraesROB_scaffold_031386_01G000400.1"/>
    <property type="gene ID" value="TraesROB_scaffold_031386_01G000400"/>
</dbReference>
<dbReference type="Gramene" id="TraesARI5D03G03129590.1">
    <property type="protein sequence ID" value="TraesARI5D03G03129590.1.CDS1"/>
    <property type="gene ID" value="TraesARI5D03G03129590"/>
</dbReference>
<dbReference type="InterPro" id="IPR036047">
    <property type="entry name" value="F-box-like_dom_sf"/>
</dbReference>
<evidence type="ECO:0000313" key="3">
    <source>
        <dbReference type="Proteomes" id="UP000019116"/>
    </source>
</evidence>
<protein>
    <recommendedName>
        <fullName evidence="1">KIB1-4 beta-propeller domain-containing protein</fullName>
    </recommendedName>
</protein>
<proteinExistence type="predicted"/>
<organism evidence="2">
    <name type="scientific">Triticum aestivum</name>
    <name type="common">Wheat</name>
    <dbReference type="NCBI Taxonomy" id="4565"/>
    <lineage>
        <taxon>Eukaryota</taxon>
        <taxon>Viridiplantae</taxon>
        <taxon>Streptophyta</taxon>
        <taxon>Embryophyta</taxon>
        <taxon>Tracheophyta</taxon>
        <taxon>Spermatophyta</taxon>
        <taxon>Magnoliopsida</taxon>
        <taxon>Liliopsida</taxon>
        <taxon>Poales</taxon>
        <taxon>Poaceae</taxon>
        <taxon>BOP clade</taxon>
        <taxon>Pooideae</taxon>
        <taxon>Triticodae</taxon>
        <taxon>Triticeae</taxon>
        <taxon>Triticinae</taxon>
        <taxon>Triticum</taxon>
    </lineage>
</organism>
<evidence type="ECO:0000259" key="1">
    <source>
        <dbReference type="Pfam" id="PF03478"/>
    </source>
</evidence>
<keyword evidence="3" id="KW-1185">Reference proteome</keyword>
<dbReference type="Gramene" id="TraesJUL5D03G03200940.1">
    <property type="protein sequence ID" value="TraesJUL5D03G03200940.1.CDS1"/>
    <property type="gene ID" value="TraesJUL5D03G03200940"/>
</dbReference>
<dbReference type="Gramene" id="TraesCLE_scaffold_052648_01G000400.1">
    <property type="protein sequence ID" value="TraesCLE_scaffold_052648_01G000400.1"/>
    <property type="gene ID" value="TraesCLE_scaffold_052648_01G000400"/>
</dbReference>
<dbReference type="Gramene" id="TraesNOR5D03G03205530.1">
    <property type="protein sequence ID" value="TraesNOR5D03G03205530.1.CDS1"/>
    <property type="gene ID" value="TraesNOR5D03G03205530"/>
</dbReference>
<reference evidence="2" key="2">
    <citation type="submission" date="2018-10" db="UniProtKB">
        <authorList>
            <consortium name="EnsemblPlants"/>
        </authorList>
    </citation>
    <scope>IDENTIFICATION</scope>
</reference>
<dbReference type="Gramene" id="TraesSYM5D03G03116350.1">
    <property type="protein sequence ID" value="TraesSYM5D03G03116350.1.CDS1"/>
    <property type="gene ID" value="TraesSYM5D03G03116350"/>
</dbReference>
<dbReference type="AlphaFoldDB" id="A0A3B6MXK4"/>
<sequence>MTPEPSPWADLTRDLLLDISGRLHDVIDFVRFHAVCKPWRATAAQRSPAASPWILGLSNNNRIIHCTAVNLASPCKTLSDRDFDLEAPLPGTSSYGGRRKSRNWVGRADGMNASIFVMGPEPRLVDLYTGAVTPLRPLPELDDEEIRRSMENVHGIVYGDGTVFLYSSSYTWRSVFTAAVLRPGDAARTVMKMNPKAGDDRESCAAYHGGKVLLDMGMSSWCVVTQEGLGCSVRCDPIARFKRVHVENYVLQSNGKLLWVSVHADIDWYIGISGGSYPDMWVMVQALEEEAGGENMRWVTMDTRSLGDRVLFLGYPTSFAMDSCQLSMDGGCAYFVFQYWMLRYRFDDGETESVMYHPLTRTDAHVWLRPQPPIAPMTEIQKRLEARFKLK</sequence>
<dbReference type="Gramene" id="TraesJAG5D03G03173130.1">
    <property type="protein sequence ID" value="TraesJAG5D03G03173130.1.CDS1"/>
    <property type="gene ID" value="TraesJAG5D03G03173130"/>
</dbReference>
<dbReference type="EnsemblPlants" id="TraesCS5D02G377500.1">
    <property type="protein sequence ID" value="TraesCS5D02G377500.1.cds1"/>
    <property type="gene ID" value="TraesCS5D02G377500"/>
</dbReference>
<dbReference type="Gramene" id="TraesLAC5D03G03131670.1">
    <property type="protein sequence ID" value="TraesLAC5D03G03131670.1.CDS1"/>
    <property type="gene ID" value="TraesLAC5D03G03131670"/>
</dbReference>
<dbReference type="Pfam" id="PF03478">
    <property type="entry name" value="Beta-prop_KIB1-4"/>
    <property type="match status" value="1"/>
</dbReference>